<proteinExistence type="predicted"/>
<name>A0A3P1SBW5_9ACTO</name>
<evidence type="ECO:0000313" key="3">
    <source>
        <dbReference type="EMBL" id="RRC94549.1"/>
    </source>
</evidence>
<reference evidence="3 4" key="1">
    <citation type="submission" date="2018-11" db="EMBL/GenBank/DDBJ databases">
        <title>Genomes From Bacteria Associated with the Canine Oral Cavity: a Test Case for Automated Genome-Based Taxonomic Assignment.</title>
        <authorList>
            <person name="Coil D.A."/>
            <person name="Jospin G."/>
            <person name="Darling A.E."/>
            <person name="Wallis C."/>
            <person name="Davis I.J."/>
            <person name="Harris S."/>
            <person name="Eisen J.A."/>
            <person name="Holcombe L.J."/>
            <person name="O'Flynn C."/>
        </authorList>
    </citation>
    <scope>NUCLEOTIDE SEQUENCE [LARGE SCALE GENOMIC DNA]</scope>
    <source>
        <strain evidence="3 4">OH770</strain>
    </source>
</reference>
<comment type="caution">
    <text evidence="3">The sequence shown here is derived from an EMBL/GenBank/DDBJ whole genome shotgun (WGS) entry which is preliminary data.</text>
</comment>
<evidence type="ECO:0000256" key="2">
    <source>
        <dbReference type="SAM" id="Phobius"/>
    </source>
</evidence>
<organism evidence="3 4">
    <name type="scientific">Schaalia canis</name>
    <dbReference type="NCBI Taxonomy" id="100469"/>
    <lineage>
        <taxon>Bacteria</taxon>
        <taxon>Bacillati</taxon>
        <taxon>Actinomycetota</taxon>
        <taxon>Actinomycetes</taxon>
        <taxon>Actinomycetales</taxon>
        <taxon>Actinomycetaceae</taxon>
        <taxon>Schaalia</taxon>
    </lineage>
</organism>
<feature type="compositionally biased region" description="Polar residues" evidence="1">
    <location>
        <begin position="79"/>
        <end position="90"/>
    </location>
</feature>
<gene>
    <name evidence="3" type="ORF">EII11_09550</name>
</gene>
<feature type="region of interest" description="Disordered" evidence="1">
    <location>
        <begin position="65"/>
        <end position="90"/>
    </location>
</feature>
<feature type="transmembrane region" description="Helical" evidence="2">
    <location>
        <begin position="12"/>
        <end position="30"/>
    </location>
</feature>
<sequence>MSPQSPFRFMQVIMVMAGVYFLFSGASSIMKTGLTLPSGLLLLIAAAFFGLFAFDYQLEKKKLAAKDTAEPTSEDSESTAHQAQTPDPEV</sequence>
<dbReference type="Proteomes" id="UP000280444">
    <property type="component" value="Unassembled WGS sequence"/>
</dbReference>
<accession>A0A3P1SBW5</accession>
<evidence type="ECO:0000313" key="4">
    <source>
        <dbReference type="Proteomes" id="UP000280444"/>
    </source>
</evidence>
<dbReference type="AlphaFoldDB" id="A0A3P1SBW5"/>
<feature type="transmembrane region" description="Helical" evidence="2">
    <location>
        <begin position="36"/>
        <end position="54"/>
    </location>
</feature>
<keyword evidence="2" id="KW-1133">Transmembrane helix</keyword>
<keyword evidence="2" id="KW-0472">Membrane</keyword>
<dbReference type="EMBL" id="RQZF01000013">
    <property type="protein sequence ID" value="RRC94549.1"/>
    <property type="molecule type" value="Genomic_DNA"/>
</dbReference>
<keyword evidence="2" id="KW-0812">Transmembrane</keyword>
<dbReference type="RefSeq" id="WP_124872106.1">
    <property type="nucleotide sequence ID" value="NZ_RQZF01000013.1"/>
</dbReference>
<keyword evidence="4" id="KW-1185">Reference proteome</keyword>
<protein>
    <submittedName>
        <fullName evidence="3">Uncharacterized protein</fullName>
    </submittedName>
</protein>
<evidence type="ECO:0000256" key="1">
    <source>
        <dbReference type="SAM" id="MobiDB-lite"/>
    </source>
</evidence>